<comment type="caution">
    <text evidence="1">The sequence shown here is derived from an EMBL/GenBank/DDBJ whole genome shotgun (WGS) entry which is preliminary data.</text>
</comment>
<name>A0A9W9ZKQ1_9CNID</name>
<dbReference type="Proteomes" id="UP001163046">
    <property type="component" value="Unassembled WGS sequence"/>
</dbReference>
<reference evidence="1" key="1">
    <citation type="submission" date="2023-01" db="EMBL/GenBank/DDBJ databases">
        <title>Genome assembly of the deep-sea coral Lophelia pertusa.</title>
        <authorList>
            <person name="Herrera S."/>
            <person name="Cordes E."/>
        </authorList>
    </citation>
    <scope>NUCLEOTIDE SEQUENCE</scope>
    <source>
        <strain evidence="1">USNM1676648</strain>
        <tissue evidence="1">Polyp</tissue>
    </source>
</reference>
<sequence length="195" mass="22498">MSNFDLYGAFLREAGLFENIDAETETTEFVESSKNIQDFKDRGSYFEYTERSTKTRTGETDDPKARRKYNNKIFKRDGSEGDPYLALKTYLSHRPEGIDEFYLQTIDSPKENIWYKRLPLKRDGLANIMKRMADTAEIQNEGKFTNTSGRKTAIQSLRGHFDPWQSRSSLATLTPVPSSPTAIIQYKHRGRCLTD</sequence>
<evidence type="ECO:0000313" key="1">
    <source>
        <dbReference type="EMBL" id="KAJ7381804.1"/>
    </source>
</evidence>
<dbReference type="PANTHER" id="PTHR21446">
    <property type="entry name" value="DUF3504 DOMAIN-CONTAINING PROTEIN"/>
    <property type="match status" value="1"/>
</dbReference>
<dbReference type="PANTHER" id="PTHR21446:SF12">
    <property type="entry name" value="POTASSIUM CHANNEL TETRAMERIZATION DOMAIN CONTAINING 1"/>
    <property type="match status" value="1"/>
</dbReference>
<evidence type="ECO:0000313" key="2">
    <source>
        <dbReference type="Proteomes" id="UP001163046"/>
    </source>
</evidence>
<accession>A0A9W9ZKQ1</accession>
<evidence type="ECO:0008006" key="3">
    <source>
        <dbReference type="Google" id="ProtNLM"/>
    </source>
</evidence>
<proteinExistence type="predicted"/>
<dbReference type="EMBL" id="MU826008">
    <property type="protein sequence ID" value="KAJ7381804.1"/>
    <property type="molecule type" value="Genomic_DNA"/>
</dbReference>
<keyword evidence="2" id="KW-1185">Reference proteome</keyword>
<dbReference type="OrthoDB" id="5985895at2759"/>
<dbReference type="AlphaFoldDB" id="A0A9W9ZKQ1"/>
<protein>
    <recommendedName>
        <fullName evidence="3">DUF3504 domain-containing protein</fullName>
    </recommendedName>
</protein>
<organism evidence="1 2">
    <name type="scientific">Desmophyllum pertusum</name>
    <dbReference type="NCBI Taxonomy" id="174260"/>
    <lineage>
        <taxon>Eukaryota</taxon>
        <taxon>Metazoa</taxon>
        <taxon>Cnidaria</taxon>
        <taxon>Anthozoa</taxon>
        <taxon>Hexacorallia</taxon>
        <taxon>Scleractinia</taxon>
        <taxon>Caryophylliina</taxon>
        <taxon>Caryophylliidae</taxon>
        <taxon>Desmophyllum</taxon>
    </lineage>
</organism>
<gene>
    <name evidence="1" type="ORF">OS493_038941</name>
</gene>
<dbReference type="InterPro" id="IPR052787">
    <property type="entry name" value="MAVS"/>
</dbReference>